<organism evidence="2 3">
    <name type="scientific">Streptomyces katrae</name>
    <dbReference type="NCBI Taxonomy" id="68223"/>
    <lineage>
        <taxon>Bacteria</taxon>
        <taxon>Bacillati</taxon>
        <taxon>Actinomycetota</taxon>
        <taxon>Actinomycetes</taxon>
        <taxon>Kitasatosporales</taxon>
        <taxon>Streptomycetaceae</taxon>
        <taxon>Streptomyces</taxon>
    </lineage>
</organism>
<evidence type="ECO:0008006" key="4">
    <source>
        <dbReference type="Google" id="ProtNLM"/>
    </source>
</evidence>
<gene>
    <name evidence="2" type="ORF">QEZ40_001001</name>
</gene>
<name>A0ABT7GS88_9ACTN</name>
<protein>
    <recommendedName>
        <fullName evidence="4">Integrase</fullName>
    </recommendedName>
</protein>
<accession>A0ABT7GS88</accession>
<evidence type="ECO:0000256" key="1">
    <source>
        <dbReference type="SAM" id="MobiDB-lite"/>
    </source>
</evidence>
<dbReference type="EMBL" id="JASITI010000012">
    <property type="protein sequence ID" value="MDK9496465.1"/>
    <property type="molecule type" value="Genomic_DNA"/>
</dbReference>
<evidence type="ECO:0000313" key="3">
    <source>
        <dbReference type="Proteomes" id="UP001223390"/>
    </source>
</evidence>
<reference evidence="2 3" key="1">
    <citation type="submission" date="2023-05" db="EMBL/GenBank/DDBJ databases">
        <title>Sequencing and Assembly of Streptomyces sp. NP73.</title>
        <authorList>
            <person name="Konwar A.N."/>
            <person name="Saikia K."/>
            <person name="Thakur D."/>
        </authorList>
    </citation>
    <scope>NUCLEOTIDE SEQUENCE [LARGE SCALE GENOMIC DNA]</scope>
    <source>
        <strain evidence="2 3">NP73</strain>
    </source>
</reference>
<feature type="region of interest" description="Disordered" evidence="1">
    <location>
        <begin position="1"/>
        <end position="27"/>
    </location>
</feature>
<comment type="caution">
    <text evidence="2">The sequence shown here is derived from an EMBL/GenBank/DDBJ whole genome shotgun (WGS) entry which is preliminary data.</text>
</comment>
<sequence length="76" mass="8822">MKRTSRTGAAARRRITRSRACGEKKQFTTEAAAEHAASEMHRIQPWQHERIAYLCPYSGTEPHWHIGRPLNIPKQR</sequence>
<evidence type="ECO:0000313" key="2">
    <source>
        <dbReference type="EMBL" id="MDK9496465.1"/>
    </source>
</evidence>
<proteinExistence type="predicted"/>
<dbReference type="RefSeq" id="WP_125814892.1">
    <property type="nucleotide sequence ID" value="NZ_JASITI010000012.1"/>
</dbReference>
<dbReference type="Proteomes" id="UP001223390">
    <property type="component" value="Unassembled WGS sequence"/>
</dbReference>
<feature type="compositionally biased region" description="Basic residues" evidence="1">
    <location>
        <begin position="1"/>
        <end position="17"/>
    </location>
</feature>
<keyword evidence="3" id="KW-1185">Reference proteome</keyword>